<feature type="domain" description="CENP-V/GFA" evidence="4">
    <location>
        <begin position="80"/>
        <end position="192"/>
    </location>
</feature>
<proteinExistence type="inferred from homology"/>
<evidence type="ECO:0000313" key="6">
    <source>
        <dbReference type="Proteomes" id="UP001190700"/>
    </source>
</evidence>
<dbReference type="PANTHER" id="PTHR28620:SF1">
    <property type="entry name" value="CENP-V_GFA DOMAIN-CONTAINING PROTEIN"/>
    <property type="match status" value="1"/>
</dbReference>
<dbReference type="GO" id="GO:0016846">
    <property type="term" value="F:carbon-sulfur lyase activity"/>
    <property type="evidence" value="ECO:0007669"/>
    <property type="project" value="InterPro"/>
</dbReference>
<evidence type="ECO:0000256" key="1">
    <source>
        <dbReference type="ARBA" id="ARBA00005495"/>
    </source>
</evidence>
<evidence type="ECO:0000256" key="3">
    <source>
        <dbReference type="ARBA" id="ARBA00022833"/>
    </source>
</evidence>
<dbReference type="PANTHER" id="PTHR28620">
    <property type="entry name" value="CENTROMERE PROTEIN V"/>
    <property type="match status" value="1"/>
</dbReference>
<dbReference type="GO" id="GO:0046872">
    <property type="term" value="F:metal ion binding"/>
    <property type="evidence" value="ECO:0007669"/>
    <property type="project" value="UniProtKB-KW"/>
</dbReference>
<accession>A0AAE0C7Q8</accession>
<name>A0AAE0C7Q8_9CHLO</name>
<dbReference type="Proteomes" id="UP001190700">
    <property type="component" value="Unassembled WGS sequence"/>
</dbReference>
<keyword evidence="3" id="KW-0862">Zinc</keyword>
<evidence type="ECO:0000256" key="2">
    <source>
        <dbReference type="ARBA" id="ARBA00022723"/>
    </source>
</evidence>
<organism evidence="5 6">
    <name type="scientific">Cymbomonas tetramitiformis</name>
    <dbReference type="NCBI Taxonomy" id="36881"/>
    <lineage>
        <taxon>Eukaryota</taxon>
        <taxon>Viridiplantae</taxon>
        <taxon>Chlorophyta</taxon>
        <taxon>Pyramimonadophyceae</taxon>
        <taxon>Pyramimonadales</taxon>
        <taxon>Pyramimonadaceae</taxon>
        <taxon>Cymbomonas</taxon>
    </lineage>
</organism>
<evidence type="ECO:0000259" key="4">
    <source>
        <dbReference type="PROSITE" id="PS51891"/>
    </source>
</evidence>
<dbReference type="PROSITE" id="PS51891">
    <property type="entry name" value="CENP_V_GFA"/>
    <property type="match status" value="1"/>
</dbReference>
<dbReference type="EMBL" id="LGRX02026961">
    <property type="protein sequence ID" value="KAK3250006.1"/>
    <property type="molecule type" value="Genomic_DNA"/>
</dbReference>
<dbReference type="Gene3D" id="2.170.150.70">
    <property type="match status" value="1"/>
</dbReference>
<dbReference type="AlphaFoldDB" id="A0AAE0C7Q8"/>
<dbReference type="InterPro" id="IPR011057">
    <property type="entry name" value="Mss4-like_sf"/>
</dbReference>
<dbReference type="Pfam" id="PF04828">
    <property type="entry name" value="GFA"/>
    <property type="match status" value="1"/>
</dbReference>
<keyword evidence="2" id="KW-0479">Metal-binding</keyword>
<comment type="caution">
    <text evidence="5">The sequence shown here is derived from an EMBL/GenBank/DDBJ whole genome shotgun (WGS) entry which is preliminary data.</text>
</comment>
<comment type="similarity">
    <text evidence="1">Belongs to the Gfa family.</text>
</comment>
<dbReference type="InterPro" id="IPR006913">
    <property type="entry name" value="CENP-V/GFA"/>
</dbReference>
<sequence length="209" mass="23058">MFRTATPVAQLLFCTRSSHISAGSTVQHWGRTATLSGARCSRAAYLRKSTLLAVRRTCPSSYPHSTTCSALPDEDATVVHKGGCHCGAVRFEVDAPRKLVAWDCNCSICALKRNTHFVVPSTNFRYTRGEDSQSCYTFGTHTAKHLFCATCGVCSHYIPRSNPDGVAVTIHCIYPGTVEEVETRIFDGENWEDFFESSGIAEFSKDSRE</sequence>
<dbReference type="InterPro" id="IPR052355">
    <property type="entry name" value="CENP-V-like"/>
</dbReference>
<gene>
    <name evidence="5" type="ORF">CYMTET_40599</name>
</gene>
<protein>
    <recommendedName>
        <fullName evidence="4">CENP-V/GFA domain-containing protein</fullName>
    </recommendedName>
</protein>
<reference evidence="5 6" key="1">
    <citation type="journal article" date="2015" name="Genome Biol. Evol.">
        <title>Comparative Genomics of a Bacterivorous Green Alga Reveals Evolutionary Causalities and Consequences of Phago-Mixotrophic Mode of Nutrition.</title>
        <authorList>
            <person name="Burns J.A."/>
            <person name="Paasch A."/>
            <person name="Narechania A."/>
            <person name="Kim E."/>
        </authorList>
    </citation>
    <scope>NUCLEOTIDE SEQUENCE [LARGE SCALE GENOMIC DNA]</scope>
    <source>
        <strain evidence="5 6">PLY_AMNH</strain>
    </source>
</reference>
<evidence type="ECO:0000313" key="5">
    <source>
        <dbReference type="EMBL" id="KAK3250006.1"/>
    </source>
</evidence>
<keyword evidence="6" id="KW-1185">Reference proteome</keyword>
<dbReference type="SUPFAM" id="SSF51316">
    <property type="entry name" value="Mss4-like"/>
    <property type="match status" value="1"/>
</dbReference>